<reference evidence="1 2" key="1">
    <citation type="journal article" date="2023" name="BMC Biol.">
        <title>The compact genome of the sponge Oopsacas minuta (Hexactinellida) is lacking key metazoan core genes.</title>
        <authorList>
            <person name="Santini S."/>
            <person name="Schenkelaars Q."/>
            <person name="Jourda C."/>
            <person name="Duchesne M."/>
            <person name="Belahbib H."/>
            <person name="Rocher C."/>
            <person name="Selva M."/>
            <person name="Riesgo A."/>
            <person name="Vervoort M."/>
            <person name="Leys S.P."/>
            <person name="Kodjabachian L."/>
            <person name="Le Bivic A."/>
            <person name="Borchiellini C."/>
            <person name="Claverie J.M."/>
            <person name="Renard E."/>
        </authorList>
    </citation>
    <scope>NUCLEOTIDE SEQUENCE [LARGE SCALE GENOMIC DNA]</scope>
    <source>
        <strain evidence="1">SPO-2</strain>
    </source>
</reference>
<dbReference type="Proteomes" id="UP001165289">
    <property type="component" value="Unassembled WGS sequence"/>
</dbReference>
<protein>
    <submittedName>
        <fullName evidence="1">Uncharacterized protein</fullName>
    </submittedName>
</protein>
<dbReference type="AlphaFoldDB" id="A0AAV7K8P6"/>
<gene>
    <name evidence="1" type="ORF">LOD99_356</name>
</gene>
<comment type="caution">
    <text evidence="1">The sequence shown here is derived from an EMBL/GenBank/DDBJ whole genome shotgun (WGS) entry which is preliminary data.</text>
</comment>
<organism evidence="1 2">
    <name type="scientific">Oopsacas minuta</name>
    <dbReference type="NCBI Taxonomy" id="111878"/>
    <lineage>
        <taxon>Eukaryota</taxon>
        <taxon>Metazoa</taxon>
        <taxon>Porifera</taxon>
        <taxon>Hexactinellida</taxon>
        <taxon>Hexasterophora</taxon>
        <taxon>Lyssacinosida</taxon>
        <taxon>Leucopsacidae</taxon>
        <taxon>Oopsacas</taxon>
    </lineage>
</organism>
<accession>A0AAV7K8P6</accession>
<sequence length="204" mass="22840">MGDCIADWVVGDNSEIQPKALLDFTKKFRTVLETLFSTYTTLSRKVEWGKKLELGYQGVSQHYKLDYFQDKVGESIAKQFEEMSVSVPGVKSPEERTWKMKSEGIGVLGSLGVTMIGALGLELQIPIVVGSAAAIAHYYLHLKGRKRGLGYQHARSLYDSLKDSTLLSKLEVLSFKLGNLSKEADSQLDQYELKFDDTSKSKKF</sequence>
<evidence type="ECO:0000313" key="1">
    <source>
        <dbReference type="EMBL" id="KAI6657613.1"/>
    </source>
</evidence>
<keyword evidence="2" id="KW-1185">Reference proteome</keyword>
<dbReference type="EMBL" id="JAKMXF010000111">
    <property type="protein sequence ID" value="KAI6657613.1"/>
    <property type="molecule type" value="Genomic_DNA"/>
</dbReference>
<proteinExistence type="predicted"/>
<name>A0AAV7K8P6_9METZ</name>
<evidence type="ECO:0000313" key="2">
    <source>
        <dbReference type="Proteomes" id="UP001165289"/>
    </source>
</evidence>